<dbReference type="AlphaFoldDB" id="A0A6M3XLK7"/>
<proteinExistence type="predicted"/>
<reference evidence="2" key="1">
    <citation type="submission" date="2020-03" db="EMBL/GenBank/DDBJ databases">
        <title>The deep terrestrial virosphere.</title>
        <authorList>
            <person name="Holmfeldt K."/>
            <person name="Nilsson E."/>
            <person name="Simone D."/>
            <person name="Lopez-Fernandez M."/>
            <person name="Wu X."/>
            <person name="de Brujin I."/>
            <person name="Lundin D."/>
            <person name="Andersson A."/>
            <person name="Bertilsson S."/>
            <person name="Dopson M."/>
        </authorList>
    </citation>
    <scope>NUCLEOTIDE SEQUENCE</scope>
    <source>
        <strain evidence="1">MM415B03411</strain>
        <strain evidence="2">TM448B01362</strain>
    </source>
</reference>
<accession>A0A6M3XLK7</accession>
<evidence type="ECO:0000313" key="2">
    <source>
        <dbReference type="EMBL" id="QJH98656.1"/>
    </source>
</evidence>
<protein>
    <submittedName>
        <fullName evidence="2">Uncharacterized protein</fullName>
    </submittedName>
</protein>
<gene>
    <name evidence="1" type="ORF">MM415B03411_0006</name>
    <name evidence="2" type="ORF">TM448B01362_0001</name>
</gene>
<evidence type="ECO:0000313" key="1">
    <source>
        <dbReference type="EMBL" id="QJA91275.1"/>
    </source>
</evidence>
<dbReference type="EMBL" id="MT142975">
    <property type="protein sequence ID" value="QJA91275.1"/>
    <property type="molecule type" value="Genomic_DNA"/>
</dbReference>
<organism evidence="2">
    <name type="scientific">viral metagenome</name>
    <dbReference type="NCBI Taxonomy" id="1070528"/>
    <lineage>
        <taxon>unclassified sequences</taxon>
        <taxon>metagenomes</taxon>
        <taxon>organismal metagenomes</taxon>
    </lineage>
</organism>
<name>A0A6M3XLK7_9ZZZZ</name>
<sequence>MRICIVKATKHIIEMQSHATAGTLIGNAVNAGYSLDDIEEREVDEAGYEAAKVVDPQWIAEQQAIADKEAAQAAKAQAFLDNLPSWAIVDQAVTNISDLPSAKAFIRKLARVVYGLVRDN</sequence>
<dbReference type="EMBL" id="MT144746">
    <property type="protein sequence ID" value="QJH98656.1"/>
    <property type="molecule type" value="Genomic_DNA"/>
</dbReference>